<keyword evidence="10" id="KW-0282">Flagellum</keyword>
<dbReference type="PRINTS" id="PR00952">
    <property type="entry name" value="TYPE3IMQPROT"/>
</dbReference>
<evidence type="ECO:0000256" key="2">
    <source>
        <dbReference type="ARBA" id="ARBA00006156"/>
    </source>
</evidence>
<gene>
    <name evidence="9" type="primary">fliQ</name>
    <name evidence="10" type="ORF">SAMN05443662_1124</name>
</gene>
<dbReference type="Proteomes" id="UP000198461">
    <property type="component" value="Unassembled WGS sequence"/>
</dbReference>
<keyword evidence="5 9" id="KW-0812">Transmembrane</keyword>
<keyword evidence="7 9" id="KW-0472">Membrane</keyword>
<sequence length="92" mass="10012">MNESTVLQLGQQMMEIVAMLSAPLLLPALIVGLLVGMFQAATQINEMTLSFIPKLAIVALSTVLFGPWMLDVWTSFTVELIRNIPATLGLSH</sequence>
<dbReference type="PIRSF" id="PIRSF004669">
    <property type="entry name" value="FliQ"/>
    <property type="match status" value="1"/>
</dbReference>
<evidence type="ECO:0000256" key="4">
    <source>
        <dbReference type="ARBA" id="ARBA00022475"/>
    </source>
</evidence>
<evidence type="ECO:0000313" key="11">
    <source>
        <dbReference type="Proteomes" id="UP000198461"/>
    </source>
</evidence>
<accession>A0A1N6FL66</accession>
<name>A0A1N6FL66_9GAMM</name>
<dbReference type="NCBIfam" id="TIGR01402">
    <property type="entry name" value="fliQ"/>
    <property type="match status" value="1"/>
</dbReference>
<evidence type="ECO:0000256" key="6">
    <source>
        <dbReference type="ARBA" id="ARBA00022989"/>
    </source>
</evidence>
<keyword evidence="8 9" id="KW-0975">Bacterial flagellum</keyword>
<dbReference type="Pfam" id="PF01313">
    <property type="entry name" value="Bac_export_3"/>
    <property type="match status" value="1"/>
</dbReference>
<dbReference type="GO" id="GO:0009306">
    <property type="term" value="P:protein secretion"/>
    <property type="evidence" value="ECO:0007669"/>
    <property type="project" value="InterPro"/>
</dbReference>
<evidence type="ECO:0000256" key="3">
    <source>
        <dbReference type="ARBA" id="ARBA00021718"/>
    </source>
</evidence>
<reference evidence="10 11" key="1">
    <citation type="submission" date="2016-11" db="EMBL/GenBank/DDBJ databases">
        <authorList>
            <person name="Jaros S."/>
            <person name="Januszkiewicz K."/>
            <person name="Wedrychowicz H."/>
        </authorList>
    </citation>
    <scope>NUCLEOTIDE SEQUENCE [LARGE SCALE GENOMIC DNA]</scope>
    <source>
        <strain evidence="10 11">DSM 17737</strain>
    </source>
</reference>
<evidence type="ECO:0000256" key="7">
    <source>
        <dbReference type="ARBA" id="ARBA00023136"/>
    </source>
</evidence>
<comment type="similarity">
    <text evidence="2 9">Belongs to the FliQ/MopD/SpaQ family.</text>
</comment>
<dbReference type="InterPro" id="IPR002191">
    <property type="entry name" value="Bac_export_3"/>
</dbReference>
<dbReference type="RefSeq" id="WP_074201384.1">
    <property type="nucleotide sequence ID" value="NZ_FSRE01000002.1"/>
</dbReference>
<dbReference type="AlphaFoldDB" id="A0A1N6FL66"/>
<feature type="transmembrane region" description="Helical" evidence="9">
    <location>
        <begin position="16"/>
        <end position="39"/>
    </location>
</feature>
<dbReference type="GO" id="GO:0044780">
    <property type="term" value="P:bacterial-type flagellum assembly"/>
    <property type="evidence" value="ECO:0007669"/>
    <property type="project" value="InterPro"/>
</dbReference>
<keyword evidence="10" id="KW-0969">Cilium</keyword>
<evidence type="ECO:0000256" key="8">
    <source>
        <dbReference type="ARBA" id="ARBA00023143"/>
    </source>
</evidence>
<protein>
    <recommendedName>
        <fullName evidence="3 9">Flagellar biosynthetic protein FliQ</fullName>
    </recommendedName>
</protein>
<feature type="transmembrane region" description="Helical" evidence="9">
    <location>
        <begin position="51"/>
        <end position="70"/>
    </location>
</feature>
<organism evidence="10 11">
    <name type="scientific">Sulfurivirga caldicuralii</name>
    <dbReference type="NCBI Taxonomy" id="364032"/>
    <lineage>
        <taxon>Bacteria</taxon>
        <taxon>Pseudomonadati</taxon>
        <taxon>Pseudomonadota</taxon>
        <taxon>Gammaproteobacteria</taxon>
        <taxon>Thiotrichales</taxon>
        <taxon>Piscirickettsiaceae</taxon>
        <taxon>Sulfurivirga</taxon>
    </lineage>
</organism>
<evidence type="ECO:0000256" key="1">
    <source>
        <dbReference type="ARBA" id="ARBA00004651"/>
    </source>
</evidence>
<evidence type="ECO:0000313" key="10">
    <source>
        <dbReference type="EMBL" id="SIN96012.1"/>
    </source>
</evidence>
<dbReference type="GO" id="GO:0009425">
    <property type="term" value="C:bacterial-type flagellum basal body"/>
    <property type="evidence" value="ECO:0007669"/>
    <property type="project" value="UniProtKB-SubCell"/>
</dbReference>
<comment type="function">
    <text evidence="9">Role in flagellar biosynthesis.</text>
</comment>
<keyword evidence="11" id="KW-1185">Reference proteome</keyword>
<keyword evidence="4 9" id="KW-1003">Cell membrane</keyword>
<dbReference type="OrthoDB" id="9806440at2"/>
<evidence type="ECO:0000256" key="9">
    <source>
        <dbReference type="RuleBase" id="RU364090"/>
    </source>
</evidence>
<dbReference type="InterPro" id="IPR006305">
    <property type="entry name" value="FliQ"/>
</dbReference>
<keyword evidence="6 9" id="KW-1133">Transmembrane helix</keyword>
<evidence type="ECO:0000256" key="5">
    <source>
        <dbReference type="ARBA" id="ARBA00022692"/>
    </source>
</evidence>
<keyword evidence="10" id="KW-0966">Cell projection</keyword>
<dbReference type="EMBL" id="FSRE01000002">
    <property type="protein sequence ID" value="SIN96012.1"/>
    <property type="molecule type" value="Genomic_DNA"/>
</dbReference>
<dbReference type="PANTHER" id="PTHR34040:SF2">
    <property type="entry name" value="FLAGELLAR BIOSYNTHETIC PROTEIN FLIQ"/>
    <property type="match status" value="1"/>
</dbReference>
<dbReference type="STRING" id="364032.SAMN05443662_1124"/>
<comment type="subcellular location">
    <subcellularLocation>
        <location evidence="1 9">Cell membrane</location>
        <topology evidence="1">Multi-pass membrane protein</topology>
    </subcellularLocation>
    <subcellularLocation>
        <location evidence="9">Bacterial flagellum basal body</location>
    </subcellularLocation>
</comment>
<dbReference type="GO" id="GO:0005886">
    <property type="term" value="C:plasma membrane"/>
    <property type="evidence" value="ECO:0007669"/>
    <property type="project" value="UniProtKB-SubCell"/>
</dbReference>
<dbReference type="PANTHER" id="PTHR34040">
    <property type="entry name" value="FLAGELLAR BIOSYNTHETIC PROTEIN FLIQ"/>
    <property type="match status" value="1"/>
</dbReference>
<proteinExistence type="inferred from homology"/>